<evidence type="ECO:0000313" key="17">
    <source>
        <dbReference type="Proteomes" id="UP000325440"/>
    </source>
</evidence>
<dbReference type="CDD" id="cd11056">
    <property type="entry name" value="CYP6-like"/>
    <property type="match status" value="1"/>
</dbReference>
<reference evidence="16 17" key="1">
    <citation type="submission" date="2019-08" db="EMBL/GenBank/DDBJ databases">
        <authorList>
            <person name="Alioto T."/>
            <person name="Alioto T."/>
            <person name="Gomez Garrido J."/>
        </authorList>
    </citation>
    <scope>NUCLEOTIDE SEQUENCE [LARGE SCALE GENOMIC DNA]</scope>
</reference>
<proteinExistence type="inferred from homology"/>
<evidence type="ECO:0000256" key="2">
    <source>
        <dbReference type="ARBA" id="ARBA00004174"/>
    </source>
</evidence>
<comment type="cofactor">
    <cofactor evidence="1 13">
        <name>heme</name>
        <dbReference type="ChEBI" id="CHEBI:30413"/>
    </cofactor>
</comment>
<protein>
    <submittedName>
        <fullName evidence="16">Cytochrome P450, conserved site,Cytochrome P450,Cytochrome P450, E-class, group I</fullName>
    </submittedName>
</protein>
<evidence type="ECO:0000256" key="4">
    <source>
        <dbReference type="ARBA" id="ARBA00010617"/>
    </source>
</evidence>
<dbReference type="InterPro" id="IPR017972">
    <property type="entry name" value="Cyt_P450_CS"/>
</dbReference>
<evidence type="ECO:0000256" key="8">
    <source>
        <dbReference type="ARBA" id="ARBA00022848"/>
    </source>
</evidence>
<sequence>MISNLTNIIRSLFDSVILNAIIICVICFYYYSTYSHKWRKFNVPHSRPVPLFGNTFKMNMGLEHQVDTFDRIYNQFSNEKFCGFYQMMTPYLMIRDPELINRIMVQDFSYFNDHGLEADPAINLLANSLFFLSGQKWKTMRQKLNTGFTPAKLRKTHDLINECSEQLMVYIDEKLKQNDIIEMKQIAGKFSTDAIGTCAFGLKLDAIKNDNSEFRIHTKILFQPSIRKYFIQLLVMFCPKLVKILKLQLYPRETTHFFNSVFSDVIKYRNKNNVFRNDLTQTLIEARKELVLNNDLIDDNKFTELDIIGNAVLMFSSGSGTVASTLAFCFYELALNKDVQDKLRKEIIITKEKHNGQINNDFLTDLYYANMVLDETARMYSITCTILRKATKNYKVPNESLVIEKGQKIIIPMYNIHHNPIYYSNPHIFNPERFSTEQKPTQLNGTFIPFGDGPRLCIGKRFAELEMKLVLSKILSQYEVLPCEKTEQPIDIRSKTGFISPKNGIWLSLKPIVN</sequence>
<dbReference type="PANTHER" id="PTHR24292">
    <property type="entry name" value="CYTOCHROME P450"/>
    <property type="match status" value="1"/>
</dbReference>
<gene>
    <name evidence="16" type="ORF">CINCED_3A007671</name>
</gene>
<feature type="transmembrane region" description="Helical" evidence="15">
    <location>
        <begin position="12"/>
        <end position="31"/>
    </location>
</feature>
<dbReference type="SUPFAM" id="SSF48264">
    <property type="entry name" value="Cytochrome P450"/>
    <property type="match status" value="1"/>
</dbReference>
<evidence type="ECO:0000256" key="14">
    <source>
        <dbReference type="RuleBase" id="RU000461"/>
    </source>
</evidence>
<dbReference type="GO" id="GO:0004497">
    <property type="term" value="F:monooxygenase activity"/>
    <property type="evidence" value="ECO:0007669"/>
    <property type="project" value="UniProtKB-KW"/>
</dbReference>
<dbReference type="PANTHER" id="PTHR24292:SF104">
    <property type="entry name" value="CYTOCHROME P450 308A1-RELATED"/>
    <property type="match status" value="1"/>
</dbReference>
<dbReference type="PROSITE" id="PS00086">
    <property type="entry name" value="CYTOCHROME_P450"/>
    <property type="match status" value="1"/>
</dbReference>
<name>A0A5E4N3Z7_9HEMI</name>
<dbReference type="InterPro" id="IPR001128">
    <property type="entry name" value="Cyt_P450"/>
</dbReference>
<evidence type="ECO:0000256" key="9">
    <source>
        <dbReference type="ARBA" id="ARBA00023002"/>
    </source>
</evidence>
<dbReference type="GO" id="GO:0005506">
    <property type="term" value="F:iron ion binding"/>
    <property type="evidence" value="ECO:0007669"/>
    <property type="project" value="InterPro"/>
</dbReference>
<dbReference type="EMBL" id="CABPRJ010001444">
    <property type="protein sequence ID" value="VVC37283.1"/>
    <property type="molecule type" value="Genomic_DNA"/>
</dbReference>
<evidence type="ECO:0000256" key="10">
    <source>
        <dbReference type="ARBA" id="ARBA00023004"/>
    </source>
</evidence>
<keyword evidence="15" id="KW-1133">Transmembrane helix</keyword>
<evidence type="ECO:0000256" key="3">
    <source>
        <dbReference type="ARBA" id="ARBA00004406"/>
    </source>
</evidence>
<keyword evidence="17" id="KW-1185">Reference proteome</keyword>
<evidence type="ECO:0000256" key="13">
    <source>
        <dbReference type="PIRSR" id="PIRSR602401-1"/>
    </source>
</evidence>
<keyword evidence="8" id="KW-0492">Microsome</keyword>
<keyword evidence="12 15" id="KW-0472">Membrane</keyword>
<evidence type="ECO:0000256" key="6">
    <source>
        <dbReference type="ARBA" id="ARBA00022723"/>
    </source>
</evidence>
<dbReference type="GO" id="GO:0020037">
    <property type="term" value="F:heme binding"/>
    <property type="evidence" value="ECO:0007669"/>
    <property type="project" value="InterPro"/>
</dbReference>
<dbReference type="AlphaFoldDB" id="A0A5E4N3Z7"/>
<evidence type="ECO:0000256" key="5">
    <source>
        <dbReference type="ARBA" id="ARBA00022617"/>
    </source>
</evidence>
<comment type="similarity">
    <text evidence="4 14">Belongs to the cytochrome P450 family.</text>
</comment>
<evidence type="ECO:0000313" key="16">
    <source>
        <dbReference type="EMBL" id="VVC37283.1"/>
    </source>
</evidence>
<dbReference type="PRINTS" id="PR00463">
    <property type="entry name" value="EP450I"/>
</dbReference>
<dbReference type="OrthoDB" id="2789670at2759"/>
<dbReference type="InterPro" id="IPR050476">
    <property type="entry name" value="Insect_CytP450_Detox"/>
</dbReference>
<comment type="subcellular location">
    <subcellularLocation>
        <location evidence="3">Endoplasmic reticulum membrane</location>
        <topology evidence="3">Peripheral membrane protein</topology>
    </subcellularLocation>
    <subcellularLocation>
        <location evidence="2">Microsome membrane</location>
        <topology evidence="2">Peripheral membrane protein</topology>
    </subcellularLocation>
</comment>
<dbReference type="GO" id="GO:0005789">
    <property type="term" value="C:endoplasmic reticulum membrane"/>
    <property type="evidence" value="ECO:0007669"/>
    <property type="project" value="UniProtKB-SubCell"/>
</dbReference>
<keyword evidence="6 13" id="KW-0479">Metal-binding</keyword>
<dbReference type="GO" id="GO:0016705">
    <property type="term" value="F:oxidoreductase activity, acting on paired donors, with incorporation or reduction of molecular oxygen"/>
    <property type="evidence" value="ECO:0007669"/>
    <property type="project" value="InterPro"/>
</dbReference>
<dbReference type="Proteomes" id="UP000325440">
    <property type="component" value="Unassembled WGS sequence"/>
</dbReference>
<accession>A0A5E4N3Z7</accession>
<keyword evidence="7" id="KW-0256">Endoplasmic reticulum</keyword>
<evidence type="ECO:0000256" key="7">
    <source>
        <dbReference type="ARBA" id="ARBA00022824"/>
    </source>
</evidence>
<evidence type="ECO:0000256" key="11">
    <source>
        <dbReference type="ARBA" id="ARBA00023033"/>
    </source>
</evidence>
<feature type="binding site" description="axial binding residue" evidence="13">
    <location>
        <position position="457"/>
    </location>
    <ligand>
        <name>heme</name>
        <dbReference type="ChEBI" id="CHEBI:30413"/>
    </ligand>
    <ligandPart>
        <name>Fe</name>
        <dbReference type="ChEBI" id="CHEBI:18248"/>
    </ligandPart>
</feature>
<dbReference type="Pfam" id="PF00067">
    <property type="entry name" value="p450"/>
    <property type="match status" value="1"/>
</dbReference>
<dbReference type="FunFam" id="1.10.630.10:FF:000042">
    <property type="entry name" value="Cytochrome P450"/>
    <property type="match status" value="1"/>
</dbReference>
<keyword evidence="15" id="KW-0812">Transmembrane</keyword>
<keyword evidence="9 14" id="KW-0560">Oxidoreductase</keyword>
<dbReference type="InterPro" id="IPR002401">
    <property type="entry name" value="Cyt_P450_E_grp-I"/>
</dbReference>
<evidence type="ECO:0000256" key="15">
    <source>
        <dbReference type="SAM" id="Phobius"/>
    </source>
</evidence>
<dbReference type="InterPro" id="IPR036396">
    <property type="entry name" value="Cyt_P450_sf"/>
</dbReference>
<keyword evidence="10 13" id="KW-0408">Iron</keyword>
<evidence type="ECO:0000256" key="1">
    <source>
        <dbReference type="ARBA" id="ARBA00001971"/>
    </source>
</evidence>
<evidence type="ECO:0000256" key="12">
    <source>
        <dbReference type="ARBA" id="ARBA00023136"/>
    </source>
</evidence>
<organism evidence="16 17">
    <name type="scientific">Cinara cedri</name>
    <dbReference type="NCBI Taxonomy" id="506608"/>
    <lineage>
        <taxon>Eukaryota</taxon>
        <taxon>Metazoa</taxon>
        <taxon>Ecdysozoa</taxon>
        <taxon>Arthropoda</taxon>
        <taxon>Hexapoda</taxon>
        <taxon>Insecta</taxon>
        <taxon>Pterygota</taxon>
        <taxon>Neoptera</taxon>
        <taxon>Paraneoptera</taxon>
        <taxon>Hemiptera</taxon>
        <taxon>Sternorrhyncha</taxon>
        <taxon>Aphidomorpha</taxon>
        <taxon>Aphidoidea</taxon>
        <taxon>Aphididae</taxon>
        <taxon>Lachninae</taxon>
        <taxon>Cinara</taxon>
    </lineage>
</organism>
<keyword evidence="11 14" id="KW-0503">Monooxygenase</keyword>
<dbReference type="PRINTS" id="PR00385">
    <property type="entry name" value="P450"/>
</dbReference>
<keyword evidence="5 13" id="KW-0349">Heme</keyword>
<dbReference type="Gene3D" id="1.10.630.10">
    <property type="entry name" value="Cytochrome P450"/>
    <property type="match status" value="1"/>
</dbReference>